<dbReference type="Pfam" id="PF06429">
    <property type="entry name" value="Flg_bbr_C"/>
    <property type="match status" value="1"/>
</dbReference>
<dbReference type="AlphaFoldDB" id="A0A0D6P919"/>
<evidence type="ECO:0000256" key="2">
    <source>
        <dbReference type="ARBA" id="ARBA00009677"/>
    </source>
</evidence>
<dbReference type="GO" id="GO:0009425">
    <property type="term" value="C:bacterial-type flagellum basal body"/>
    <property type="evidence" value="ECO:0007669"/>
    <property type="project" value="UniProtKB-SubCell"/>
</dbReference>
<comment type="caution">
    <text evidence="8">The sequence shown here is derived from an EMBL/GenBank/DDBJ whole genome shotgun (WGS) entry which is preliminary data.</text>
</comment>
<dbReference type="Pfam" id="PF00460">
    <property type="entry name" value="Flg_bb_rod"/>
    <property type="match status" value="1"/>
</dbReference>
<sequence>MEIATMVAASRLVAMQRAMDVTADNLANADTAGFKAERMLFSDWLSRQPGTPGGAERQIAYTQDRATWRDQRSGTLTHTGNPFDIALSGDGYFTVQTAAGPRLTRAGRFAPTPDGMLADLAGNKLLDTTGQPIQLAQGDTTVTIAGDGTVSDQGGEIAKIGVVQPTDPMRMTAEGAARLRADTPTAPVAAPQIVQGAVEDSNVQPIAEVTHMVDMQHEFQFVAGFLQAESDRQQNAVDKLLPRA</sequence>
<evidence type="ECO:0000256" key="3">
    <source>
        <dbReference type="ARBA" id="ARBA00023143"/>
    </source>
</evidence>
<dbReference type="PANTHER" id="PTHR30435:SF19">
    <property type="entry name" value="FLAGELLAR BASAL-BODY ROD PROTEIN FLGG"/>
    <property type="match status" value="1"/>
</dbReference>
<dbReference type="InterPro" id="IPR019776">
    <property type="entry name" value="Flagellar_basal_body_rod_CS"/>
</dbReference>
<evidence type="ECO:0000313" key="8">
    <source>
        <dbReference type="EMBL" id="GAN77688.1"/>
    </source>
</evidence>
<reference evidence="8 9" key="1">
    <citation type="submission" date="2012-11" db="EMBL/GenBank/DDBJ databases">
        <title>Whole genome sequence of Acidisphaera rubrifaciens HS-AP3.</title>
        <authorList>
            <person name="Azuma Y."/>
            <person name="Higashiura N."/>
            <person name="Hirakawa H."/>
            <person name="Matsushita K."/>
        </authorList>
    </citation>
    <scope>NUCLEOTIDE SEQUENCE [LARGE SCALE GENOMIC DNA]</scope>
    <source>
        <strain evidence="8 9">HS-AP3</strain>
    </source>
</reference>
<protein>
    <submittedName>
        <fullName evidence="8">Flagellar basal body rod protein FlgF/FlgG</fullName>
    </submittedName>
</protein>
<keyword evidence="8" id="KW-0966">Cell projection</keyword>
<dbReference type="InterPro" id="IPR037925">
    <property type="entry name" value="FlgE/F/G-like"/>
</dbReference>
<accession>A0A0D6P919</accession>
<dbReference type="Pfam" id="PF22692">
    <property type="entry name" value="LlgE_F_G_D1"/>
    <property type="match status" value="1"/>
</dbReference>
<evidence type="ECO:0000259" key="6">
    <source>
        <dbReference type="Pfam" id="PF06429"/>
    </source>
</evidence>
<keyword evidence="8" id="KW-0969">Cilium</keyword>
<dbReference type="OrthoDB" id="9804559at2"/>
<dbReference type="InterPro" id="IPR001444">
    <property type="entry name" value="Flag_bb_rod_N"/>
</dbReference>
<dbReference type="PANTHER" id="PTHR30435">
    <property type="entry name" value="FLAGELLAR PROTEIN"/>
    <property type="match status" value="1"/>
</dbReference>
<comment type="subcellular location">
    <subcellularLocation>
        <location evidence="1 4">Bacterial flagellum basal body</location>
    </subcellularLocation>
</comment>
<gene>
    <name evidence="8" type="ORF">Asru_0421_05</name>
</gene>
<name>A0A0D6P919_9PROT</name>
<organism evidence="8 9">
    <name type="scientific">Acidisphaera rubrifaciens HS-AP3</name>
    <dbReference type="NCBI Taxonomy" id="1231350"/>
    <lineage>
        <taxon>Bacteria</taxon>
        <taxon>Pseudomonadati</taxon>
        <taxon>Pseudomonadota</taxon>
        <taxon>Alphaproteobacteria</taxon>
        <taxon>Acetobacterales</taxon>
        <taxon>Acetobacteraceae</taxon>
        <taxon>Acidisphaera</taxon>
    </lineage>
</organism>
<evidence type="ECO:0000259" key="5">
    <source>
        <dbReference type="Pfam" id="PF00460"/>
    </source>
</evidence>
<dbReference type="InterPro" id="IPR053967">
    <property type="entry name" value="LlgE_F_G-like_D1"/>
</dbReference>
<keyword evidence="8" id="KW-0282">Flagellum</keyword>
<dbReference type="NCBIfam" id="TIGR03506">
    <property type="entry name" value="FlgEFG_subfam"/>
    <property type="match status" value="1"/>
</dbReference>
<dbReference type="Proteomes" id="UP000032680">
    <property type="component" value="Unassembled WGS sequence"/>
</dbReference>
<comment type="similarity">
    <text evidence="2 4">Belongs to the flagella basal body rod proteins family.</text>
</comment>
<keyword evidence="3 4" id="KW-0975">Bacterial flagellum</keyword>
<evidence type="ECO:0000313" key="9">
    <source>
        <dbReference type="Proteomes" id="UP000032680"/>
    </source>
</evidence>
<evidence type="ECO:0000256" key="4">
    <source>
        <dbReference type="RuleBase" id="RU362116"/>
    </source>
</evidence>
<dbReference type="GO" id="GO:0071978">
    <property type="term" value="P:bacterial-type flagellum-dependent swarming motility"/>
    <property type="evidence" value="ECO:0007669"/>
    <property type="project" value="TreeGrafter"/>
</dbReference>
<dbReference type="RefSeq" id="WP_048861888.1">
    <property type="nucleotide sequence ID" value="NZ_BANB01000421.1"/>
</dbReference>
<keyword evidence="9" id="KW-1185">Reference proteome</keyword>
<dbReference type="InterPro" id="IPR010930">
    <property type="entry name" value="Flg_bb/hook_C_dom"/>
</dbReference>
<feature type="domain" description="Flagellar basal-body/hook protein C-terminal" evidence="6">
    <location>
        <begin position="194"/>
        <end position="236"/>
    </location>
</feature>
<dbReference type="PROSITE" id="PS00588">
    <property type="entry name" value="FLAGELLA_BB_ROD"/>
    <property type="match status" value="1"/>
</dbReference>
<feature type="domain" description="Flagellar hook protein FlgE/F/G-like D1" evidence="7">
    <location>
        <begin position="86"/>
        <end position="151"/>
    </location>
</feature>
<evidence type="ECO:0000256" key="1">
    <source>
        <dbReference type="ARBA" id="ARBA00004117"/>
    </source>
</evidence>
<feature type="domain" description="Flagellar basal body rod protein N-terminal" evidence="5">
    <location>
        <begin position="7"/>
        <end position="35"/>
    </location>
</feature>
<dbReference type="InterPro" id="IPR020013">
    <property type="entry name" value="Flagellar_FlgE/F/G"/>
</dbReference>
<proteinExistence type="inferred from homology"/>
<evidence type="ECO:0000259" key="7">
    <source>
        <dbReference type="Pfam" id="PF22692"/>
    </source>
</evidence>
<dbReference type="EMBL" id="BANB01000421">
    <property type="protein sequence ID" value="GAN77688.1"/>
    <property type="molecule type" value="Genomic_DNA"/>
</dbReference>
<dbReference type="SUPFAM" id="SSF117143">
    <property type="entry name" value="Flagellar hook protein flgE"/>
    <property type="match status" value="1"/>
</dbReference>